<dbReference type="InterPro" id="IPR000760">
    <property type="entry name" value="Inositol_monophosphatase-like"/>
</dbReference>
<gene>
    <name evidence="2" type="ORF">J4G78_00455</name>
</gene>
<evidence type="ECO:0000313" key="2">
    <source>
        <dbReference type="EMBL" id="QTD56118.1"/>
    </source>
</evidence>
<proteinExistence type="inferred from homology"/>
<protein>
    <submittedName>
        <fullName evidence="2">Inositol monophosphatase</fullName>
    </submittedName>
</protein>
<dbReference type="RefSeq" id="WP_207987940.1">
    <property type="nucleotide sequence ID" value="NZ_CP071794.1"/>
</dbReference>
<dbReference type="EMBL" id="CP071794">
    <property type="protein sequence ID" value="QTD56118.1"/>
    <property type="molecule type" value="Genomic_DNA"/>
</dbReference>
<reference evidence="2 3" key="1">
    <citation type="submission" date="2021-03" db="EMBL/GenBank/DDBJ databases">
        <title>Complete genome of Parasphingorhabdus_sp.JHSY0214.</title>
        <authorList>
            <person name="Yoo J.H."/>
            <person name="Bae J.W."/>
        </authorList>
    </citation>
    <scope>NUCLEOTIDE SEQUENCE [LARGE SCALE GENOMIC DNA]</scope>
    <source>
        <strain evidence="2 3">JHSY0214</strain>
    </source>
</reference>
<name>A0ABX7T5B4_9SPHN</name>
<sequence>MSDPNLNESVQAIIRQVARDVVLPHYQNLKTSDIQEKSPSDLVTVADKLSEEMLSEKLSALTPGAAIVGEEASAADPSVMDHLADNQTWIIDPIDGTGNFAAGNPPFGMIVALSEANETVAGWLYDPLADRMCYAAKGQGAFLNGERLVVPDDPEGNPIAAMATGFMTSEQRGKLLAAADGHYQIVDIPRCAAEQYPRLALGSNHISTFERSLPWDHAAGILFLNEAGGKAARWNGDAYRPADRKTGLLGASSPKLWDEAAELLGSVFSN</sequence>
<dbReference type="PANTHER" id="PTHR20854">
    <property type="entry name" value="INOSITOL MONOPHOSPHATASE"/>
    <property type="match status" value="1"/>
</dbReference>
<evidence type="ECO:0000313" key="3">
    <source>
        <dbReference type="Proteomes" id="UP000663923"/>
    </source>
</evidence>
<accession>A0ABX7T5B4</accession>
<comment type="similarity">
    <text evidence="1">Belongs to the inositol monophosphatase superfamily.</text>
</comment>
<dbReference type="Gene3D" id="3.40.190.80">
    <property type="match status" value="1"/>
</dbReference>
<dbReference type="PANTHER" id="PTHR20854:SF4">
    <property type="entry name" value="INOSITOL-1-MONOPHOSPHATASE-RELATED"/>
    <property type="match status" value="1"/>
</dbReference>
<dbReference type="Pfam" id="PF00459">
    <property type="entry name" value="Inositol_P"/>
    <property type="match status" value="1"/>
</dbReference>
<evidence type="ECO:0000256" key="1">
    <source>
        <dbReference type="ARBA" id="ARBA00009759"/>
    </source>
</evidence>
<dbReference type="Proteomes" id="UP000663923">
    <property type="component" value="Chromosome"/>
</dbReference>
<keyword evidence="3" id="KW-1185">Reference proteome</keyword>
<dbReference type="SUPFAM" id="SSF56655">
    <property type="entry name" value="Carbohydrate phosphatase"/>
    <property type="match status" value="1"/>
</dbReference>
<dbReference type="Gene3D" id="3.30.540.10">
    <property type="entry name" value="Fructose-1,6-Bisphosphatase, subunit A, domain 1"/>
    <property type="match status" value="1"/>
</dbReference>
<dbReference type="PRINTS" id="PR00377">
    <property type="entry name" value="IMPHPHTASES"/>
</dbReference>
<organism evidence="2 3">
    <name type="scientific">Parasphingorhabdus cellanae</name>
    <dbReference type="NCBI Taxonomy" id="2806553"/>
    <lineage>
        <taxon>Bacteria</taxon>
        <taxon>Pseudomonadati</taxon>
        <taxon>Pseudomonadota</taxon>
        <taxon>Alphaproteobacteria</taxon>
        <taxon>Sphingomonadales</taxon>
        <taxon>Sphingomonadaceae</taxon>
        <taxon>Parasphingorhabdus</taxon>
    </lineage>
</organism>